<dbReference type="PANTHER" id="PTHR34144:SF7">
    <property type="entry name" value="EXPORT PROTEIN (CAP59), PUTATIVE (AFU_ORTHOLOGUE AFUA_7G05020)-RELATED"/>
    <property type="match status" value="1"/>
</dbReference>
<dbReference type="RefSeq" id="XP_060297487.1">
    <property type="nucleotide sequence ID" value="XM_060441484.1"/>
</dbReference>
<name>A0AA40E3U3_9PEZI</name>
<comment type="caution">
    <text evidence="2">The sequence shown here is derived from an EMBL/GenBank/DDBJ whole genome shotgun (WGS) entry which is preliminary data.</text>
</comment>
<evidence type="ECO:0000313" key="2">
    <source>
        <dbReference type="EMBL" id="KAK0721563.1"/>
    </source>
</evidence>
<gene>
    <name evidence="2" type="ORF">B0T26DRAFT_699701</name>
</gene>
<dbReference type="EMBL" id="JAUIRO010000003">
    <property type="protein sequence ID" value="KAK0721563.1"/>
    <property type="molecule type" value="Genomic_DNA"/>
</dbReference>
<dbReference type="AlphaFoldDB" id="A0AA40E3U3"/>
<dbReference type="Pfam" id="PF11735">
    <property type="entry name" value="CAP59_mtransfer"/>
    <property type="match status" value="1"/>
</dbReference>
<keyword evidence="2" id="KW-0328">Glycosyltransferase</keyword>
<keyword evidence="1" id="KW-0472">Membrane</keyword>
<sequence length="425" mass="48661">MDSVSRLRSFGVRQYLMRSPLRRLAVLLTLRKVLLLFFIWSIVEAQLVRNRIAQSERLFASRPIRLDKSSRVFIASLHWNNEAILRSDWNRGVVELVNALGPENVFVSVYESGSWDDSKGALRELDQVLEDTGVAKKIVLDKTTHEELIAGPPDEHGWVEAPDFRMKLRRIPYLSRLRNLSLQPLLDLAENGTTFDHVVFLGDVVFNTSDVITLLNTNYAHYAAACSLDFSKPPGFYDTFALRDDDGHEYASLTWPYFRSASSRNAMVNGIPVPVSSCWNGIVAMPTSAFTGIKGLKFRGIDDELAQSHLEGSECCLIHADNPASRTRGVYMNPHVRVAYNRAAYDRVHPRGSSWLSLFQVWSGLWRNRLARWLTTPRLKEYRIRRRLRLWEQEGAEKLEVREEPGDFCLINEMQVVVTNGWAHR</sequence>
<dbReference type="GeneID" id="85324754"/>
<proteinExistence type="predicted"/>
<dbReference type="InterPro" id="IPR021047">
    <property type="entry name" value="Mannosyltransferase_CMT1"/>
</dbReference>
<organism evidence="2 3">
    <name type="scientific">Lasiosphaeria miniovina</name>
    <dbReference type="NCBI Taxonomy" id="1954250"/>
    <lineage>
        <taxon>Eukaryota</taxon>
        <taxon>Fungi</taxon>
        <taxon>Dikarya</taxon>
        <taxon>Ascomycota</taxon>
        <taxon>Pezizomycotina</taxon>
        <taxon>Sordariomycetes</taxon>
        <taxon>Sordariomycetidae</taxon>
        <taxon>Sordariales</taxon>
        <taxon>Lasiosphaeriaceae</taxon>
        <taxon>Lasiosphaeria</taxon>
    </lineage>
</organism>
<dbReference type="GO" id="GO:0016757">
    <property type="term" value="F:glycosyltransferase activity"/>
    <property type="evidence" value="ECO:0007669"/>
    <property type="project" value="UniProtKB-KW"/>
</dbReference>
<dbReference type="Proteomes" id="UP001172101">
    <property type="component" value="Unassembled WGS sequence"/>
</dbReference>
<accession>A0AA40E3U3</accession>
<keyword evidence="1" id="KW-1133">Transmembrane helix</keyword>
<feature type="transmembrane region" description="Helical" evidence="1">
    <location>
        <begin position="21"/>
        <end position="43"/>
    </location>
</feature>
<keyword evidence="2" id="KW-0808">Transferase</keyword>
<protein>
    <submittedName>
        <fullName evidence="2">Cryptococcal mannosyltransferase 1-domain-containing protein</fullName>
    </submittedName>
</protein>
<evidence type="ECO:0000256" key="1">
    <source>
        <dbReference type="SAM" id="Phobius"/>
    </source>
</evidence>
<keyword evidence="1" id="KW-0812">Transmembrane</keyword>
<reference evidence="2" key="1">
    <citation type="submission" date="2023-06" db="EMBL/GenBank/DDBJ databases">
        <title>Genome-scale phylogeny and comparative genomics of the fungal order Sordariales.</title>
        <authorList>
            <consortium name="Lawrence Berkeley National Laboratory"/>
            <person name="Hensen N."/>
            <person name="Bonometti L."/>
            <person name="Westerberg I."/>
            <person name="Brannstrom I.O."/>
            <person name="Guillou S."/>
            <person name="Cros-Aarteil S."/>
            <person name="Calhoun S."/>
            <person name="Haridas S."/>
            <person name="Kuo A."/>
            <person name="Mondo S."/>
            <person name="Pangilinan J."/>
            <person name="Riley R."/>
            <person name="LaButti K."/>
            <person name="Andreopoulos B."/>
            <person name="Lipzen A."/>
            <person name="Chen C."/>
            <person name="Yanf M."/>
            <person name="Daum C."/>
            <person name="Ng V."/>
            <person name="Clum A."/>
            <person name="Steindorff A."/>
            <person name="Ohm R."/>
            <person name="Martin F."/>
            <person name="Silar P."/>
            <person name="Natvig D."/>
            <person name="Lalanne C."/>
            <person name="Gautier V."/>
            <person name="Ament-velasquez S.L."/>
            <person name="Kruys A."/>
            <person name="Hutchinson M.I."/>
            <person name="Powell A.J."/>
            <person name="Barry K."/>
            <person name="Miller A.N."/>
            <person name="Grigoriev I.V."/>
            <person name="Debuchy R."/>
            <person name="Gladieux P."/>
            <person name="Thoren M.H."/>
            <person name="Johannesson H."/>
        </authorList>
    </citation>
    <scope>NUCLEOTIDE SEQUENCE</scope>
    <source>
        <strain evidence="2">SMH2392-1A</strain>
    </source>
</reference>
<keyword evidence="3" id="KW-1185">Reference proteome</keyword>
<evidence type="ECO:0000313" key="3">
    <source>
        <dbReference type="Proteomes" id="UP001172101"/>
    </source>
</evidence>
<dbReference type="PANTHER" id="PTHR34144">
    <property type="entry name" value="CHROMOSOME 8, WHOLE GENOME SHOTGUN SEQUENCE"/>
    <property type="match status" value="1"/>
</dbReference>